<dbReference type="InterPro" id="IPR001509">
    <property type="entry name" value="Epimerase_deHydtase"/>
</dbReference>
<organism evidence="3">
    <name type="scientific">Ignisphaera aggregans</name>
    <dbReference type="NCBI Taxonomy" id="334771"/>
    <lineage>
        <taxon>Archaea</taxon>
        <taxon>Thermoproteota</taxon>
        <taxon>Thermoprotei</taxon>
        <taxon>Desulfurococcales</taxon>
        <taxon>Desulfurococcaceae</taxon>
        <taxon>Ignisphaera</taxon>
    </lineage>
</organism>
<evidence type="ECO:0000313" key="2">
    <source>
        <dbReference type="EMBL" id="HGQ35102.1"/>
    </source>
</evidence>
<sequence>MSEDHPLNLLSPYGLSTYLGELIVNYFKKLYKLYYATLRFFNVYNPRQSNVYARVILSKALKISRYNLRRWKQTKDFIHVKDVAETIHRANR</sequence>
<name>A0A7C4JKI0_9CREN</name>
<comment type="caution">
    <text evidence="3">The sequence shown here is derived from an EMBL/GenBank/DDBJ whole genome shotgun (WGS) entry which is preliminary data.</text>
</comment>
<dbReference type="InterPro" id="IPR036291">
    <property type="entry name" value="NAD(P)-bd_dom_sf"/>
</dbReference>
<evidence type="ECO:0000313" key="3">
    <source>
        <dbReference type="EMBL" id="HGQ65217.1"/>
    </source>
</evidence>
<protein>
    <submittedName>
        <fullName evidence="3">NAD-dependent epimerase/dehydratase family protein</fullName>
    </submittedName>
</protein>
<dbReference type="EMBL" id="DTBD01000075">
    <property type="protein sequence ID" value="HGQ65217.1"/>
    <property type="molecule type" value="Genomic_DNA"/>
</dbReference>
<dbReference type="Gene3D" id="3.90.25.10">
    <property type="entry name" value="UDP-galactose 4-epimerase, domain 1"/>
    <property type="match status" value="1"/>
</dbReference>
<feature type="domain" description="NAD-dependent epimerase/dehydratase" evidence="1">
    <location>
        <begin position="3"/>
        <end position="90"/>
    </location>
</feature>
<dbReference type="SUPFAM" id="SSF51735">
    <property type="entry name" value="NAD(P)-binding Rossmann-fold domains"/>
    <property type="match status" value="1"/>
</dbReference>
<dbReference type="Pfam" id="PF01370">
    <property type="entry name" value="Epimerase"/>
    <property type="match status" value="1"/>
</dbReference>
<dbReference type="EMBL" id="DTCK01000007">
    <property type="protein sequence ID" value="HGQ35102.1"/>
    <property type="molecule type" value="Genomic_DNA"/>
</dbReference>
<gene>
    <name evidence="3" type="ORF">ENU08_08245</name>
    <name evidence="2" type="ORF">ENU41_00275</name>
</gene>
<dbReference type="Gene3D" id="3.40.50.720">
    <property type="entry name" value="NAD(P)-binding Rossmann-like Domain"/>
    <property type="match status" value="1"/>
</dbReference>
<dbReference type="AlphaFoldDB" id="A0A7C4JKI0"/>
<accession>A0A7C4JKI0</accession>
<reference evidence="3" key="1">
    <citation type="journal article" date="2020" name="mSystems">
        <title>Genome- and Community-Level Interaction Insights into Carbon Utilization and Element Cycling Functions of Hydrothermarchaeota in Hydrothermal Sediment.</title>
        <authorList>
            <person name="Zhou Z."/>
            <person name="Liu Y."/>
            <person name="Xu W."/>
            <person name="Pan J."/>
            <person name="Luo Z.H."/>
            <person name="Li M."/>
        </authorList>
    </citation>
    <scope>NUCLEOTIDE SEQUENCE [LARGE SCALE GENOMIC DNA]</scope>
    <source>
        <strain evidence="3">SpSt-637</strain>
        <strain evidence="2">SpSt-667</strain>
    </source>
</reference>
<proteinExistence type="predicted"/>
<evidence type="ECO:0000259" key="1">
    <source>
        <dbReference type="Pfam" id="PF01370"/>
    </source>
</evidence>